<dbReference type="PATRIC" id="fig|582515.4.peg.1099"/>
<comment type="caution">
    <text evidence="2">The sequence shown here is derived from an EMBL/GenBank/DDBJ whole genome shotgun (WGS) entry which is preliminary data.</text>
</comment>
<accession>U5DN99</accession>
<name>U5DN99_9CHRO</name>
<dbReference type="eggNOG" id="COG0312">
    <property type="taxonomic scope" value="Bacteria"/>
</dbReference>
<protein>
    <submittedName>
        <fullName evidence="2">Putative Zn-dependent protease</fullName>
    </submittedName>
</protein>
<evidence type="ECO:0000313" key="2">
    <source>
        <dbReference type="EMBL" id="ERN42342.1"/>
    </source>
</evidence>
<dbReference type="InParanoid" id="U5DN99"/>
<keyword evidence="2" id="KW-0378">Hydrolase</keyword>
<dbReference type="EMBL" id="ASSJ01000024">
    <property type="protein sequence ID" value="ERN42342.1"/>
    <property type="molecule type" value="Genomic_DNA"/>
</dbReference>
<gene>
    <name evidence="2" type="ORF">KR51_00009850</name>
</gene>
<dbReference type="PANTHER" id="PTHR43666:SF1">
    <property type="entry name" value="CONSERVED PROTEIN"/>
    <property type="match status" value="1"/>
</dbReference>
<dbReference type="AlphaFoldDB" id="U5DN99"/>
<dbReference type="GO" id="GO:0006508">
    <property type="term" value="P:proteolysis"/>
    <property type="evidence" value="ECO:0007669"/>
    <property type="project" value="UniProtKB-KW"/>
</dbReference>
<feature type="domain" description="Metalloprotease TldD/E C-terminal" evidence="1">
    <location>
        <begin position="227"/>
        <end position="437"/>
    </location>
</feature>
<dbReference type="Gene3D" id="3.30.2290.10">
    <property type="entry name" value="PmbA/TldD superfamily"/>
    <property type="match status" value="1"/>
</dbReference>
<dbReference type="Pfam" id="PF19289">
    <property type="entry name" value="PmbA_TldD_3rd"/>
    <property type="match status" value="1"/>
</dbReference>
<dbReference type="Proteomes" id="UP000016960">
    <property type="component" value="Unassembled WGS sequence"/>
</dbReference>
<dbReference type="PANTHER" id="PTHR43666">
    <property type="entry name" value="TLDD PROTEIN"/>
    <property type="match status" value="1"/>
</dbReference>
<dbReference type="SUPFAM" id="SSF111283">
    <property type="entry name" value="Putative modulator of DNA gyrase, PmbA/TldD"/>
    <property type="match status" value="1"/>
</dbReference>
<dbReference type="InterPro" id="IPR036059">
    <property type="entry name" value="TldD/PmbA_sf"/>
</dbReference>
<proteinExistence type="predicted"/>
<reference evidence="2 3" key="1">
    <citation type="submission" date="2013-05" db="EMBL/GenBank/DDBJ databases">
        <title>Draft genome sequence of Rubidibacter lacunae KORDI 51-2.</title>
        <authorList>
            <person name="Choi D.H."/>
            <person name="Noh J.H."/>
            <person name="Kwon K.-K."/>
            <person name="Lee J.-H."/>
            <person name="Ryu J.-Y."/>
        </authorList>
    </citation>
    <scope>NUCLEOTIDE SEQUENCE [LARGE SCALE GENOMIC DNA]</scope>
    <source>
        <strain evidence="2 3">KORDI 51-2</strain>
    </source>
</reference>
<evidence type="ECO:0000313" key="3">
    <source>
        <dbReference type="Proteomes" id="UP000016960"/>
    </source>
</evidence>
<dbReference type="GO" id="GO:0008237">
    <property type="term" value="F:metallopeptidase activity"/>
    <property type="evidence" value="ECO:0007669"/>
    <property type="project" value="InterPro"/>
</dbReference>
<dbReference type="STRING" id="582515.KR51_00009850"/>
<organism evidence="2 3">
    <name type="scientific">Rubidibacter lacunae KORDI 51-2</name>
    <dbReference type="NCBI Taxonomy" id="582515"/>
    <lineage>
        <taxon>Bacteria</taxon>
        <taxon>Bacillati</taxon>
        <taxon>Cyanobacteriota</taxon>
        <taxon>Cyanophyceae</taxon>
        <taxon>Oscillatoriophycideae</taxon>
        <taxon>Chroococcales</taxon>
        <taxon>Aphanothecaceae</taxon>
        <taxon>Rubidibacter</taxon>
    </lineage>
</organism>
<sequence length="443" mass="48225">MTAAFAPSWLDTEAALDVINFTVSQSEADGCQVNLRASSSALSRFSENQIGQNLSRDRCQIAITSTFGQSSATTSTTELDRDAIQASVRRAEALARVAPADPERLPLLEPQSYDDRLPAFDDATANCSPRARGEAIRQACQQAASAGVTASGTFSTEALLTAVGNSQGLRACDRLTEAEFSFSARVGFGSSWTQQTASAMADLPIETAVARTIARARASQSPRAIAPGTYPVIFEAQAFASLLAPVAWDFDARAADEGRSFLSAPEGGNRVGEELFSPIVHIRRDPAHPLLQSRRFFSDGWPNSLLEVVRDGVPQTLSYNRFWAQQQGRQPTGPLFPIVMSGSHRDLAELIAETERGILVSRAWYVRYVNPRTLEVTGMTRDGTFWIENGAIAYPIANLRFNQKLPEMLRHIDAVAREQRFGNTIVPGVRTQAFSFSSITDSI</sequence>
<keyword evidence="3" id="KW-1185">Reference proteome</keyword>
<dbReference type="InterPro" id="IPR045569">
    <property type="entry name" value="Metalloprtase-TldD/E_C"/>
</dbReference>
<dbReference type="OrthoDB" id="9763230at2"/>
<dbReference type="RefSeq" id="WP_022605250.1">
    <property type="nucleotide sequence ID" value="NZ_ASSJ01000024.1"/>
</dbReference>
<evidence type="ECO:0000259" key="1">
    <source>
        <dbReference type="Pfam" id="PF19289"/>
    </source>
</evidence>
<keyword evidence="2" id="KW-0645">Protease</keyword>
<dbReference type="InterPro" id="IPR035068">
    <property type="entry name" value="TldD/PmbA_N"/>
</dbReference>